<organism evidence="5">
    <name type="scientific">Podoviridae sp. ctrub15</name>
    <dbReference type="NCBI Taxonomy" id="2826581"/>
    <lineage>
        <taxon>Viruses</taxon>
        <taxon>Duplodnaviria</taxon>
        <taxon>Heunggongvirae</taxon>
        <taxon>Uroviricota</taxon>
        <taxon>Caudoviricetes</taxon>
    </lineage>
</organism>
<sequence length="217" mass="23429">MTEGCARRVTDLVKGSGLSIRELGRKIGVSNVSIGKWMKGQFAPSGKALEAFCNYFDVSPAFVLYGEGKGAKPDPLPTNTISIPLYNVTASCGGGVMVDAEEIIRMIKVSPEFIRKFAHGANPNTLNIITVHGDSMMPTVADGDAVIIDTSDNRVTRDGLYAVQMDGCLFVKRLQITPRGIRVISDNHLYPAIDVGEQDSFFVIGKCYVGALLRSLL</sequence>
<reference evidence="5" key="1">
    <citation type="journal article" date="2021" name="Proc. Natl. Acad. Sci. U.S.A.">
        <title>A Catalog of Tens of Thousands of Viruses from Human Metagenomes Reveals Hidden Associations with Chronic Diseases.</title>
        <authorList>
            <person name="Tisza M.J."/>
            <person name="Buck C.B."/>
        </authorList>
    </citation>
    <scope>NUCLEOTIDE SEQUENCE</scope>
    <source>
        <strain evidence="5">Ctrub15</strain>
    </source>
</reference>
<keyword evidence="1" id="KW-0805">Transcription regulation</keyword>
<dbReference type="SMART" id="SM00530">
    <property type="entry name" value="HTH_XRE"/>
    <property type="match status" value="1"/>
</dbReference>
<dbReference type="InterPro" id="IPR039418">
    <property type="entry name" value="LexA-like"/>
</dbReference>
<dbReference type="PANTHER" id="PTHR40661:SF3">
    <property type="entry name" value="FELS-1 PROPHAGE TRANSCRIPTIONAL REGULATOR"/>
    <property type="match status" value="1"/>
</dbReference>
<keyword evidence="3" id="KW-0804">Transcription</keyword>
<name>A0A8S5LUY3_9CAUD</name>
<feature type="domain" description="HTH cro/C1-type" evidence="4">
    <location>
        <begin position="17"/>
        <end position="63"/>
    </location>
</feature>
<dbReference type="Gene3D" id="2.10.109.10">
    <property type="entry name" value="Umud Fragment, subunit A"/>
    <property type="match status" value="1"/>
</dbReference>
<dbReference type="InterPro" id="IPR010982">
    <property type="entry name" value="Lambda_DNA-bd_dom_sf"/>
</dbReference>
<keyword evidence="2" id="KW-0238">DNA-binding</keyword>
<dbReference type="Pfam" id="PF00717">
    <property type="entry name" value="Peptidase_S24"/>
    <property type="match status" value="1"/>
</dbReference>
<dbReference type="InterPro" id="IPR015927">
    <property type="entry name" value="Peptidase_S24_S26A/B/C"/>
</dbReference>
<dbReference type="CDD" id="cd06529">
    <property type="entry name" value="S24_LexA-like"/>
    <property type="match status" value="1"/>
</dbReference>
<protein>
    <submittedName>
        <fullName evidence="5">Repressor protein CI</fullName>
    </submittedName>
</protein>
<dbReference type="InterPro" id="IPR001387">
    <property type="entry name" value="Cro/C1-type_HTH"/>
</dbReference>
<dbReference type="PANTHER" id="PTHR40661">
    <property type="match status" value="1"/>
</dbReference>
<dbReference type="Pfam" id="PF01381">
    <property type="entry name" value="HTH_3"/>
    <property type="match status" value="1"/>
</dbReference>
<dbReference type="InterPro" id="IPR036286">
    <property type="entry name" value="LexA/Signal_pep-like_sf"/>
</dbReference>
<dbReference type="SUPFAM" id="SSF47413">
    <property type="entry name" value="lambda repressor-like DNA-binding domains"/>
    <property type="match status" value="1"/>
</dbReference>
<evidence type="ECO:0000256" key="3">
    <source>
        <dbReference type="ARBA" id="ARBA00023163"/>
    </source>
</evidence>
<dbReference type="Gene3D" id="1.10.260.40">
    <property type="entry name" value="lambda repressor-like DNA-binding domains"/>
    <property type="match status" value="1"/>
</dbReference>
<dbReference type="GO" id="GO:0003677">
    <property type="term" value="F:DNA binding"/>
    <property type="evidence" value="ECO:0007669"/>
    <property type="project" value="UniProtKB-KW"/>
</dbReference>
<evidence type="ECO:0000256" key="2">
    <source>
        <dbReference type="ARBA" id="ARBA00023125"/>
    </source>
</evidence>
<evidence type="ECO:0000256" key="1">
    <source>
        <dbReference type="ARBA" id="ARBA00023015"/>
    </source>
</evidence>
<dbReference type="PROSITE" id="PS50943">
    <property type="entry name" value="HTH_CROC1"/>
    <property type="match status" value="1"/>
</dbReference>
<dbReference type="EMBL" id="BK014743">
    <property type="protein sequence ID" value="DAD73704.1"/>
    <property type="molecule type" value="Genomic_DNA"/>
</dbReference>
<proteinExistence type="predicted"/>
<dbReference type="CDD" id="cd00093">
    <property type="entry name" value="HTH_XRE"/>
    <property type="match status" value="1"/>
</dbReference>
<evidence type="ECO:0000259" key="4">
    <source>
        <dbReference type="PROSITE" id="PS50943"/>
    </source>
</evidence>
<evidence type="ECO:0000313" key="5">
    <source>
        <dbReference type="EMBL" id="DAD73704.1"/>
    </source>
</evidence>
<dbReference type="SUPFAM" id="SSF51306">
    <property type="entry name" value="LexA/Signal peptidase"/>
    <property type="match status" value="1"/>
</dbReference>
<accession>A0A8S5LUY3</accession>